<dbReference type="Pfam" id="PF12102">
    <property type="entry name" value="MrcB_N"/>
    <property type="match status" value="1"/>
</dbReference>
<dbReference type="STRING" id="1918946.VPAL9027_01418"/>
<name>A0A1R4B3F7_9VIBR</name>
<dbReference type="Proteomes" id="UP000189475">
    <property type="component" value="Unassembled WGS sequence"/>
</dbReference>
<dbReference type="Gene3D" id="1.10.30.50">
    <property type="match status" value="1"/>
</dbReference>
<evidence type="ECO:0000259" key="1">
    <source>
        <dbReference type="Pfam" id="PF12102"/>
    </source>
</evidence>
<reference evidence="2 3" key="1">
    <citation type="submission" date="2017-02" db="EMBL/GenBank/DDBJ databases">
        <authorList>
            <person name="Peterson S.W."/>
        </authorList>
    </citation>
    <scope>NUCLEOTIDE SEQUENCE [LARGE SCALE GENOMIC DNA]</scope>
    <source>
        <strain evidence="2 3">CECT 9027</strain>
    </source>
</reference>
<sequence>MNFKESIDHLIENYLVEKTKDFTGNVLANHLRNVIPANLRKVLGENDRYYVKGSAGQSGWANVPWISVLDRTVTTSPQNGFYLVYLLREDGAGVYLSLNQGVTNLKEKYGKSVIDVLRVRASDFNAQLRFQHKDSIEGPIDLASSKKGSLGDLYQHGAIYSIYYEKGKVPDSSQLEHDLIAFVELYLKMVVNQSVSDGSNVEEDEAGLGVEDGTKLREHKRIERNQKLAKKVKELQGYKCSACGFDFEKKYGEIGKGFIEAHHLTPVYQIKGKKVGLDPVKDFSVLCSNCHRMIHKTQFVDRVEEFKAQYVIG</sequence>
<keyword evidence="3" id="KW-1185">Reference proteome</keyword>
<proteinExistence type="predicted"/>
<protein>
    <submittedName>
        <fullName evidence="2">HNH endonuclease</fullName>
    </submittedName>
</protein>
<dbReference type="OrthoDB" id="9781481at2"/>
<accession>A0A1R4B3F7</accession>
<dbReference type="AlphaFoldDB" id="A0A1R4B3F7"/>
<keyword evidence="2" id="KW-0378">Hydrolase</keyword>
<dbReference type="CDD" id="cd00085">
    <property type="entry name" value="HNHc"/>
    <property type="match status" value="1"/>
</dbReference>
<dbReference type="EMBL" id="FUFT01000002">
    <property type="protein sequence ID" value="SJL83450.1"/>
    <property type="molecule type" value="Genomic_DNA"/>
</dbReference>
<dbReference type="InterPro" id="IPR003615">
    <property type="entry name" value="HNH_nuc"/>
</dbReference>
<gene>
    <name evidence="2" type="ORF">VPAL9027_01418</name>
</gene>
<dbReference type="Gene3D" id="3.30.920.90">
    <property type="match status" value="1"/>
</dbReference>
<evidence type="ECO:0000313" key="2">
    <source>
        <dbReference type="EMBL" id="SJL83450.1"/>
    </source>
</evidence>
<keyword evidence="2" id="KW-0255">Endonuclease</keyword>
<dbReference type="RefSeq" id="WP_077313569.1">
    <property type="nucleotide sequence ID" value="NZ_AP024887.1"/>
</dbReference>
<dbReference type="GO" id="GO:0004519">
    <property type="term" value="F:endonuclease activity"/>
    <property type="evidence" value="ECO:0007669"/>
    <property type="project" value="UniProtKB-KW"/>
</dbReference>
<dbReference type="InterPro" id="IPR021961">
    <property type="entry name" value="McrB_DNA-bd"/>
</dbReference>
<organism evidence="2 3">
    <name type="scientific">Vibrio palustris</name>
    <dbReference type="NCBI Taxonomy" id="1918946"/>
    <lineage>
        <taxon>Bacteria</taxon>
        <taxon>Pseudomonadati</taxon>
        <taxon>Pseudomonadota</taxon>
        <taxon>Gammaproteobacteria</taxon>
        <taxon>Vibrionales</taxon>
        <taxon>Vibrionaceae</taxon>
        <taxon>Vibrio</taxon>
    </lineage>
</organism>
<feature type="domain" description="Type IV methyl-directed restriction enzyme EcoKMcrB subunit DNA-binding" evidence="1">
    <location>
        <begin position="10"/>
        <end position="190"/>
    </location>
</feature>
<evidence type="ECO:0000313" key="3">
    <source>
        <dbReference type="Proteomes" id="UP000189475"/>
    </source>
</evidence>
<keyword evidence="2" id="KW-0540">Nuclease</keyword>